<keyword evidence="6" id="KW-1015">Disulfide bond</keyword>
<dbReference type="InterPro" id="IPR007110">
    <property type="entry name" value="Ig-like_dom"/>
</dbReference>
<dbReference type="Gene3D" id="2.60.40.10">
    <property type="entry name" value="Immunoglobulins"/>
    <property type="match status" value="2"/>
</dbReference>
<dbReference type="CDD" id="cd00099">
    <property type="entry name" value="IgV"/>
    <property type="match status" value="2"/>
</dbReference>
<dbReference type="OrthoDB" id="6370831at2759"/>
<name>A0A8T2P497_9TELE</name>
<dbReference type="InterPro" id="IPR013783">
    <property type="entry name" value="Ig-like_fold"/>
</dbReference>
<evidence type="ECO:0000256" key="8">
    <source>
        <dbReference type="SAM" id="Phobius"/>
    </source>
</evidence>
<feature type="transmembrane region" description="Helical" evidence="8">
    <location>
        <begin position="316"/>
        <end position="336"/>
    </location>
</feature>
<gene>
    <name evidence="10" type="ORF">JZ751_006951</name>
</gene>
<dbReference type="InterPro" id="IPR003598">
    <property type="entry name" value="Ig_sub2"/>
</dbReference>
<dbReference type="InterPro" id="IPR052051">
    <property type="entry name" value="TCR_complex_component"/>
</dbReference>
<comment type="caution">
    <text evidence="10">The sequence shown here is derived from an EMBL/GenBank/DDBJ whole genome shotgun (WGS) entry which is preliminary data.</text>
</comment>
<dbReference type="InterPro" id="IPR013106">
    <property type="entry name" value="Ig_V-set"/>
</dbReference>
<dbReference type="AlphaFoldDB" id="A0A8T2P497"/>
<dbReference type="GO" id="GO:0005886">
    <property type="term" value="C:plasma membrane"/>
    <property type="evidence" value="ECO:0007669"/>
    <property type="project" value="UniProtKB-SubCell"/>
</dbReference>
<evidence type="ECO:0000256" key="3">
    <source>
        <dbReference type="ARBA" id="ARBA00022729"/>
    </source>
</evidence>
<keyword evidence="5 8" id="KW-0472">Membrane</keyword>
<feature type="domain" description="Ig-like" evidence="9">
    <location>
        <begin position="75"/>
        <end position="171"/>
    </location>
</feature>
<evidence type="ECO:0000256" key="7">
    <source>
        <dbReference type="ARBA" id="ARBA00023180"/>
    </source>
</evidence>
<keyword evidence="3" id="KW-0732">Signal</keyword>
<dbReference type="SMART" id="SM00406">
    <property type="entry name" value="IGv"/>
    <property type="match status" value="2"/>
</dbReference>
<evidence type="ECO:0000256" key="4">
    <source>
        <dbReference type="ARBA" id="ARBA00022859"/>
    </source>
</evidence>
<dbReference type="Pfam" id="PF07686">
    <property type="entry name" value="V-set"/>
    <property type="match status" value="2"/>
</dbReference>
<protein>
    <recommendedName>
        <fullName evidence="9">Ig-like domain-containing protein</fullName>
    </recommendedName>
</protein>
<evidence type="ECO:0000256" key="2">
    <source>
        <dbReference type="ARBA" id="ARBA00022475"/>
    </source>
</evidence>
<comment type="subcellular location">
    <subcellularLocation>
        <location evidence="1">Cell membrane</location>
    </subcellularLocation>
</comment>
<dbReference type="InterPro" id="IPR036179">
    <property type="entry name" value="Ig-like_dom_sf"/>
</dbReference>
<keyword evidence="8" id="KW-1133">Transmembrane helix</keyword>
<keyword evidence="4" id="KW-0391">Immunity</keyword>
<dbReference type="SMART" id="SM00408">
    <property type="entry name" value="IGc2"/>
    <property type="match status" value="2"/>
</dbReference>
<dbReference type="PROSITE" id="PS50835">
    <property type="entry name" value="IG_LIKE"/>
    <property type="match status" value="2"/>
</dbReference>
<evidence type="ECO:0000256" key="1">
    <source>
        <dbReference type="ARBA" id="ARBA00004236"/>
    </source>
</evidence>
<keyword evidence="8" id="KW-0812">Transmembrane</keyword>
<accession>A0A8T2P497</accession>
<evidence type="ECO:0000313" key="10">
    <source>
        <dbReference type="EMBL" id="KAG9346640.1"/>
    </source>
</evidence>
<dbReference type="PANTHER" id="PTHR19433">
    <property type="entry name" value="T-CELL RECEPTOR ALPHA CHAIN V REGION-RELATED"/>
    <property type="match status" value="1"/>
</dbReference>
<dbReference type="SUPFAM" id="SSF48726">
    <property type="entry name" value="Immunoglobulin"/>
    <property type="match status" value="2"/>
</dbReference>
<keyword evidence="7" id="KW-0325">Glycoprotein</keyword>
<dbReference type="SMART" id="SM00409">
    <property type="entry name" value="IG"/>
    <property type="match status" value="2"/>
</dbReference>
<reference evidence="10" key="1">
    <citation type="thesis" date="2021" institute="BYU ScholarsArchive" country="Provo, UT, USA">
        <title>Applications of and Algorithms for Genome Assembly and Genomic Analyses with an Emphasis on Marine Teleosts.</title>
        <authorList>
            <person name="Pickett B.D."/>
        </authorList>
    </citation>
    <scope>NUCLEOTIDE SEQUENCE</scope>
    <source>
        <strain evidence="10">HI-2016</strain>
    </source>
</reference>
<sequence length="406" mass="44791">GTVKERAILIVGHPIRLRAGRGVFYAPAVIQSAQSCVCQRDMQTDAEMQGDNVRGDSTIKLILSLLLLFRAGVNSSVITQPDHVVTYSHGTTVTLNCSMSQKHQTYFSWFRQAVGQSPACILTIYAFSETPTFYGEFHNNKRFQTKIKGTRLSLTISDMKSEDAGIYYCAARAYELVEFGNGIFLMYESMDIRNIIIQHPMTEPLLPGDSVSLQCSVHTETCAGEHSVYWFRQASGESLPGIIYTHGNRSDQCERSSGAGSPTQSCVYKLPKRNLSRSDAGTYYCAVATCGEILFGNGTVVDLAGTDNGNKTDPTLLILVASNVMSVIIIAVLICLRQRNIHALSKGTPQQTLQGYTHSTSSDIESPEEMNYVALNFSRKNMKKGTQRSELDSHVVYTGLRCQKQN</sequence>
<keyword evidence="11" id="KW-1185">Reference proteome</keyword>
<organism evidence="10 11">
    <name type="scientific">Albula glossodonta</name>
    <name type="common">roundjaw bonefish</name>
    <dbReference type="NCBI Taxonomy" id="121402"/>
    <lineage>
        <taxon>Eukaryota</taxon>
        <taxon>Metazoa</taxon>
        <taxon>Chordata</taxon>
        <taxon>Craniata</taxon>
        <taxon>Vertebrata</taxon>
        <taxon>Euteleostomi</taxon>
        <taxon>Actinopterygii</taxon>
        <taxon>Neopterygii</taxon>
        <taxon>Teleostei</taxon>
        <taxon>Albuliformes</taxon>
        <taxon>Albulidae</taxon>
        <taxon>Albula</taxon>
    </lineage>
</organism>
<feature type="domain" description="Ig-like" evidence="9">
    <location>
        <begin position="208"/>
        <end position="287"/>
    </location>
</feature>
<dbReference type="InterPro" id="IPR003599">
    <property type="entry name" value="Ig_sub"/>
</dbReference>
<dbReference type="EMBL" id="JAFBMS010000015">
    <property type="protein sequence ID" value="KAG9346640.1"/>
    <property type="molecule type" value="Genomic_DNA"/>
</dbReference>
<dbReference type="GO" id="GO:0009617">
    <property type="term" value="P:response to bacterium"/>
    <property type="evidence" value="ECO:0007669"/>
    <property type="project" value="TreeGrafter"/>
</dbReference>
<dbReference type="PANTHER" id="PTHR19433:SF111">
    <property type="entry name" value="T CELL RECEPTOR ALPHA VARIABLE 4"/>
    <property type="match status" value="1"/>
</dbReference>
<keyword evidence="2" id="KW-1003">Cell membrane</keyword>
<evidence type="ECO:0000256" key="6">
    <source>
        <dbReference type="ARBA" id="ARBA00023157"/>
    </source>
</evidence>
<proteinExistence type="predicted"/>
<feature type="non-terminal residue" evidence="10">
    <location>
        <position position="1"/>
    </location>
</feature>
<dbReference type="Proteomes" id="UP000824540">
    <property type="component" value="Unassembled WGS sequence"/>
</dbReference>
<evidence type="ECO:0000256" key="5">
    <source>
        <dbReference type="ARBA" id="ARBA00023136"/>
    </source>
</evidence>
<evidence type="ECO:0000259" key="9">
    <source>
        <dbReference type="PROSITE" id="PS50835"/>
    </source>
</evidence>
<dbReference type="GO" id="GO:0002376">
    <property type="term" value="P:immune system process"/>
    <property type="evidence" value="ECO:0007669"/>
    <property type="project" value="UniProtKB-KW"/>
</dbReference>
<evidence type="ECO:0000313" key="11">
    <source>
        <dbReference type="Proteomes" id="UP000824540"/>
    </source>
</evidence>